<evidence type="ECO:0000313" key="3">
    <source>
        <dbReference type="Proteomes" id="UP000777438"/>
    </source>
</evidence>
<gene>
    <name evidence="2" type="ORF">B0T10DRAFT_585528</name>
</gene>
<keyword evidence="3" id="KW-1185">Reference proteome</keyword>
<feature type="transmembrane region" description="Helical" evidence="1">
    <location>
        <begin position="12"/>
        <end position="37"/>
    </location>
</feature>
<dbReference type="AlphaFoldDB" id="A0A9P9AK25"/>
<keyword evidence="1" id="KW-0472">Membrane</keyword>
<comment type="caution">
    <text evidence="2">The sequence shown here is derived from an EMBL/GenBank/DDBJ whole genome shotgun (WGS) entry which is preliminary data.</text>
</comment>
<keyword evidence="1" id="KW-1133">Transmembrane helix</keyword>
<reference evidence="2 3" key="1">
    <citation type="journal article" date="2021" name="Nat. Commun.">
        <title>Genetic determinants of endophytism in the Arabidopsis root mycobiome.</title>
        <authorList>
            <person name="Mesny F."/>
            <person name="Miyauchi S."/>
            <person name="Thiergart T."/>
            <person name="Pickel B."/>
            <person name="Atanasova L."/>
            <person name="Karlsson M."/>
            <person name="Huettel B."/>
            <person name="Barry K.W."/>
            <person name="Haridas S."/>
            <person name="Chen C."/>
            <person name="Bauer D."/>
            <person name="Andreopoulos W."/>
            <person name="Pangilinan J."/>
            <person name="LaButti K."/>
            <person name="Riley R."/>
            <person name="Lipzen A."/>
            <person name="Clum A."/>
            <person name="Drula E."/>
            <person name="Henrissat B."/>
            <person name="Kohler A."/>
            <person name="Grigoriev I.V."/>
            <person name="Martin F.M."/>
            <person name="Hacquard S."/>
        </authorList>
    </citation>
    <scope>NUCLEOTIDE SEQUENCE [LARGE SCALE GENOMIC DNA]</scope>
    <source>
        <strain evidence="2 3">MPI-CAGE-CH-0241</strain>
    </source>
</reference>
<dbReference type="Proteomes" id="UP000777438">
    <property type="component" value="Unassembled WGS sequence"/>
</dbReference>
<dbReference type="OrthoDB" id="9909019at2759"/>
<dbReference type="EMBL" id="JAGPYM010000035">
    <property type="protein sequence ID" value="KAH6876410.1"/>
    <property type="molecule type" value="Genomic_DNA"/>
</dbReference>
<proteinExistence type="predicted"/>
<organism evidence="2 3">
    <name type="scientific">Thelonectria olida</name>
    <dbReference type="NCBI Taxonomy" id="1576542"/>
    <lineage>
        <taxon>Eukaryota</taxon>
        <taxon>Fungi</taxon>
        <taxon>Dikarya</taxon>
        <taxon>Ascomycota</taxon>
        <taxon>Pezizomycotina</taxon>
        <taxon>Sordariomycetes</taxon>
        <taxon>Hypocreomycetidae</taxon>
        <taxon>Hypocreales</taxon>
        <taxon>Nectriaceae</taxon>
        <taxon>Thelonectria</taxon>
    </lineage>
</organism>
<name>A0A9P9AK25_9HYPO</name>
<protein>
    <submittedName>
        <fullName evidence="2">Uncharacterized protein</fullName>
    </submittedName>
</protein>
<sequence>MRFFRRIRHLGLLSLAALFGGSAILILVGVNVVQAPIDNSDPAGAERVWDSTYSVQFLYGAHLSVQSWLAIIGVAFGLLSYGYHEAYIHVFDWWCTRQSRRPEGLDYTRYLNSQIRAPVLYGIRGFPFLVSLRYFIAIASVAASIGYKFAVTRVDTYSYMALDSSQFKIRSIPSAAFDKHGAPSPWISDRTSDSDYVPANRAFLHQLERIDTDNQPPISVMMTAWAYCPDTFQPLGWGWVYTREVVMVANITEEKGDFVMRRNHSGWERAITSNNAWSDYPEWTFPGRAAVDYRVVAPGKAQIQWARLGSLSSDLCDSESEDDCDSAATQPVARRLTYTMHYAVAEVLRSVDHGSCSSVDGQPSQVDRNITASILSFNDASFVTEKKYGISSAYSGWVSAVISDKESTVLEGVAAFVRASMAGLATVVEDGYSNGTRLGLLDADDLPFGPEDASLARVTGRFGLGRDQYPYFQGFRPSGLTGCYRSAANVFFVLGSLSIAVALVRIWLGPPAVTGSTSIGGQLDELASGYEVAPVGLGTLRTGLGATCTLPGSRREGEGGK</sequence>
<accession>A0A9P9AK25</accession>
<evidence type="ECO:0000313" key="2">
    <source>
        <dbReference type="EMBL" id="KAH6876410.1"/>
    </source>
</evidence>
<feature type="transmembrane region" description="Helical" evidence="1">
    <location>
        <begin position="126"/>
        <end position="147"/>
    </location>
</feature>
<evidence type="ECO:0000256" key="1">
    <source>
        <dbReference type="SAM" id="Phobius"/>
    </source>
</evidence>
<keyword evidence="1" id="KW-0812">Transmembrane</keyword>